<protein>
    <recommendedName>
        <fullName evidence="2">Mutator-like transposase domain-containing protein</fullName>
    </recommendedName>
</protein>
<feature type="domain" description="Mutator-like transposase" evidence="2">
    <location>
        <begin position="90"/>
        <end position="459"/>
    </location>
</feature>
<gene>
    <name evidence="3" type="ORF">RF55_11712</name>
</gene>
<dbReference type="EMBL" id="LBMM01008609">
    <property type="protein sequence ID" value="KMQ88745.1"/>
    <property type="molecule type" value="Genomic_DNA"/>
</dbReference>
<accession>A0A0J7N7V9</accession>
<dbReference type="Pfam" id="PF20700">
    <property type="entry name" value="Mutator"/>
    <property type="match status" value="1"/>
</dbReference>
<evidence type="ECO:0000313" key="3">
    <source>
        <dbReference type="EMBL" id="KMQ88745.1"/>
    </source>
</evidence>
<dbReference type="InterPro" id="IPR049012">
    <property type="entry name" value="Mutator_transp_dom"/>
</dbReference>
<dbReference type="PaxDb" id="67767-A0A0J7N7V9"/>
<evidence type="ECO:0000259" key="2">
    <source>
        <dbReference type="Pfam" id="PF20700"/>
    </source>
</evidence>
<dbReference type="OrthoDB" id="7700226at2759"/>
<organism evidence="3 4">
    <name type="scientific">Lasius niger</name>
    <name type="common">Black garden ant</name>
    <dbReference type="NCBI Taxonomy" id="67767"/>
    <lineage>
        <taxon>Eukaryota</taxon>
        <taxon>Metazoa</taxon>
        <taxon>Ecdysozoa</taxon>
        <taxon>Arthropoda</taxon>
        <taxon>Hexapoda</taxon>
        <taxon>Insecta</taxon>
        <taxon>Pterygota</taxon>
        <taxon>Neoptera</taxon>
        <taxon>Endopterygota</taxon>
        <taxon>Hymenoptera</taxon>
        <taxon>Apocrita</taxon>
        <taxon>Aculeata</taxon>
        <taxon>Formicoidea</taxon>
        <taxon>Formicidae</taxon>
        <taxon>Formicinae</taxon>
        <taxon>Lasius</taxon>
        <taxon>Lasius</taxon>
    </lineage>
</organism>
<feature type="region of interest" description="Disordered" evidence="1">
    <location>
        <begin position="574"/>
        <end position="598"/>
    </location>
</feature>
<evidence type="ECO:0000313" key="4">
    <source>
        <dbReference type="Proteomes" id="UP000036403"/>
    </source>
</evidence>
<evidence type="ECO:0000256" key="1">
    <source>
        <dbReference type="SAM" id="MobiDB-lite"/>
    </source>
</evidence>
<proteinExistence type="predicted"/>
<keyword evidence="4" id="KW-1185">Reference proteome</keyword>
<sequence length="671" mass="77472">MDSKVSIQTLVPTMQCLELNLNTGRCCQNVELCEDNNNFVIENGLLDIDRIQEDMSEGRRIVELCKDNNNFVIENGPLDIDRIQEDMPEGRRIVDISFMWNEIHRTFDNHARGIECQFKDWKLVNSLRHGLKTQLFFKCQMCNYKANIWSEPTEPKTLDINTAAVAGTVTVGIGHAQLDELCAAMNIPCMSDKTYIKNREKLVNDFEKTATENMKMAGEVEKQLALEKNDVINGIPYITVIADGSWMKRSYGNAYDSLSGVGAIIGYRTKKILFVGVRNKFCTICDVAERNGIEPRDHKCYKNFDRNASSTSMESDAIAEGFKSSLEMHGMIYRTIIADGDSSVYQTIVDSRPYREQMVNVKKIECTNHLLRNLCKKLRAVAETTQQKTHRKRGFVQLRNVVKNNILKIRREVIEAIDLRREEKQPDHYKAIELQKDILNIPSHIFGEHKRCKERGRICDLDETNKNYVPFLKLHGLYQKVESAIIYLSAYSDSLLLKFINNPAESFNSIICKEIGKRINFGNRGFYNARIAGAVVQFNTQQVLTEVHNMGKNVPSIVETLEKRRQAKVARTRESREVNGRQKKFKRESETDCHYGPQSQKPDLLPDVFGQLRQNHLEKLFENGKNWRQIERNTMEQNDSDLWHTFRQEFPYLLNTVEPVFLFILNKKALL</sequence>
<comment type="caution">
    <text evidence="3">The sequence shown here is derived from an EMBL/GenBank/DDBJ whole genome shotgun (WGS) entry which is preliminary data.</text>
</comment>
<reference evidence="3 4" key="1">
    <citation type="submission" date="2015-04" db="EMBL/GenBank/DDBJ databases">
        <title>Lasius niger genome sequencing.</title>
        <authorList>
            <person name="Konorov E.A."/>
            <person name="Nikitin M.A."/>
            <person name="Kirill M.V."/>
            <person name="Chang P."/>
        </authorList>
    </citation>
    <scope>NUCLEOTIDE SEQUENCE [LARGE SCALE GENOMIC DNA]</scope>
    <source>
        <tissue evidence="3">Whole</tissue>
    </source>
</reference>
<dbReference type="AlphaFoldDB" id="A0A0J7N7V9"/>
<name>A0A0J7N7V9_LASNI</name>
<dbReference type="Proteomes" id="UP000036403">
    <property type="component" value="Unassembled WGS sequence"/>
</dbReference>